<evidence type="ECO:0000313" key="4">
    <source>
        <dbReference type="Proteomes" id="UP001203342"/>
    </source>
</evidence>
<protein>
    <submittedName>
        <fullName evidence="3">M12 family metallo-peptidase</fullName>
    </submittedName>
</protein>
<dbReference type="NCBIfam" id="TIGR04183">
    <property type="entry name" value="Por_Secre_tail"/>
    <property type="match status" value="1"/>
</dbReference>
<reference evidence="3 4" key="1">
    <citation type="submission" date="2022-05" db="EMBL/GenBank/DDBJ databases">
        <title>Flavobacterium sp., isolated from activated sludge.</title>
        <authorList>
            <person name="Ran Q."/>
        </authorList>
    </citation>
    <scope>NUCLEOTIDE SEQUENCE [LARGE SCALE GENOMIC DNA]</scope>
    <source>
        <strain evidence="3 4">HXWNR69</strain>
    </source>
</reference>
<dbReference type="Pfam" id="PF18962">
    <property type="entry name" value="Por_Secre_tail"/>
    <property type="match status" value="1"/>
</dbReference>
<dbReference type="InterPro" id="IPR013783">
    <property type="entry name" value="Ig-like_fold"/>
</dbReference>
<evidence type="ECO:0000259" key="2">
    <source>
        <dbReference type="Pfam" id="PF18962"/>
    </source>
</evidence>
<dbReference type="Proteomes" id="UP001203342">
    <property type="component" value="Unassembled WGS sequence"/>
</dbReference>
<accession>A0ABT0TEA8</accession>
<dbReference type="RefSeq" id="WP_250579997.1">
    <property type="nucleotide sequence ID" value="NZ_JAMLJN010000002.1"/>
</dbReference>
<keyword evidence="4" id="KW-1185">Reference proteome</keyword>
<dbReference type="EMBL" id="JAMLJN010000002">
    <property type="protein sequence ID" value="MCL9769310.1"/>
    <property type="molecule type" value="Genomic_DNA"/>
</dbReference>
<dbReference type="InterPro" id="IPR036278">
    <property type="entry name" value="Sialidase_sf"/>
</dbReference>
<gene>
    <name evidence="3" type="ORF">NAT47_02680</name>
</gene>
<evidence type="ECO:0000256" key="1">
    <source>
        <dbReference type="ARBA" id="ARBA00022729"/>
    </source>
</evidence>
<keyword evidence="1" id="KW-0732">Signal</keyword>
<comment type="caution">
    <text evidence="3">The sequence shown here is derived from an EMBL/GenBank/DDBJ whole genome shotgun (WGS) entry which is preliminary data.</text>
</comment>
<dbReference type="Gene3D" id="3.40.390.10">
    <property type="entry name" value="Collagenase (Catalytic Domain)"/>
    <property type="match status" value="1"/>
</dbReference>
<evidence type="ECO:0000313" key="3">
    <source>
        <dbReference type="EMBL" id="MCL9769310.1"/>
    </source>
</evidence>
<dbReference type="InterPro" id="IPR024079">
    <property type="entry name" value="MetalloPept_cat_dom_sf"/>
</dbReference>
<dbReference type="SUPFAM" id="SSF50939">
    <property type="entry name" value="Sialidases"/>
    <property type="match status" value="1"/>
</dbReference>
<dbReference type="Gene3D" id="2.60.40.10">
    <property type="entry name" value="Immunoglobulins"/>
    <property type="match status" value="1"/>
</dbReference>
<proteinExistence type="predicted"/>
<dbReference type="SUPFAM" id="SSF55486">
    <property type="entry name" value="Metalloproteases ('zincins'), catalytic domain"/>
    <property type="match status" value="1"/>
</dbReference>
<organism evidence="3 4">
    <name type="scientific">Flavobacterium fragile</name>
    <dbReference type="NCBI Taxonomy" id="2949085"/>
    <lineage>
        <taxon>Bacteria</taxon>
        <taxon>Pseudomonadati</taxon>
        <taxon>Bacteroidota</taxon>
        <taxon>Flavobacteriia</taxon>
        <taxon>Flavobacteriales</taxon>
        <taxon>Flavobacteriaceae</taxon>
        <taxon>Flavobacterium</taxon>
    </lineage>
</organism>
<sequence>MRKKLQISLVFLLFVSFSFGQNKLWTKTSDENLVGLQKMERASHPSLYQLMNLNFEAFKQSLVGAPIDTDGVFSNVIVDFPNSNGELSKFRIYEAPVMEKGLADRYPDIKSYVAIGIDNPSVKLRFSVTLFGLHVMSLSGDEGTYYIDTYTKDLNSYIVYNRKNIQRVRSFACDFQDNHEEIAEQNRSTFDNQTLANDGIFRQYRLAMACTIEYAAFHVNAAGLNAGSLAQKKAAVLAAMNVTMTRVNGIYERDMSLRMNLVANNDLIIFITADNFSNDNANLLINESQNEITTAIGVNNFDIGHTVSTGGGGLAGLGVVCNSTNKARGITGSPSPVGDPFDIDYVAHEMGHQFGGPHTFSSNDDTAGNCKSGNVSTLNAVEPGSGSTIMAYAGICEENVQSNSDAYFHAVSIASMNAVMIGTGNCAPQTNNGNNVPVIAALTNRTIPRGTAFMLTGSATDVDASASLTYCWEQTNAAAGTNYPTTTQTTGPVYRSRVPSASPTRYFPQMSDILAGNLTPTWEVTPNVARTLNFALTVRDNQVPTGGQTARSNMSVTIDDTRGPLSVTSQNTDGIVWTPGSSQTVTWAVNNTNTSVGGANVDILYTTDNGVTWTTILANTLNDGSETITVPSVTAPNCRIMVKASGNIFFSVNTKNIAIGNYTYQPQNVCRDYPFNLNAAITQSTGGYPGYNLPITDSFTISAIKYKANITHPSIGQVNILLAQPWEDTSGGLITALWYNNTCTTANLDKWFYTTAPAVDCAQTTSGPDFRTYSIANINAAVGQNSAGNWGVYFKDGVVDGSSGTFNTFTIQLCYSELVPVLSNDDFSGIDFMIYPNPNNGNFNIQFTSNTGNEIKVNVHDIRGREIFTKSYNNNGLFNETLQLNGVQSGVYLVTVQDGARKEVKKIVVQ</sequence>
<name>A0ABT0TEA8_9FLAO</name>
<dbReference type="Pfam" id="PF13582">
    <property type="entry name" value="Reprolysin_3"/>
    <property type="match status" value="1"/>
</dbReference>
<dbReference type="InterPro" id="IPR026444">
    <property type="entry name" value="Secre_tail"/>
</dbReference>
<dbReference type="Gene3D" id="2.60.120.260">
    <property type="entry name" value="Galactose-binding domain-like"/>
    <property type="match status" value="1"/>
</dbReference>
<feature type="domain" description="Secretion system C-terminal sorting" evidence="2">
    <location>
        <begin position="834"/>
        <end position="909"/>
    </location>
</feature>